<feature type="compositionally biased region" description="Low complexity" evidence="1">
    <location>
        <begin position="82"/>
        <end position="91"/>
    </location>
</feature>
<feature type="compositionally biased region" description="Low complexity" evidence="1">
    <location>
        <begin position="275"/>
        <end position="299"/>
    </location>
</feature>
<feature type="non-terminal residue" evidence="2">
    <location>
        <position position="375"/>
    </location>
</feature>
<dbReference type="EMBL" id="CADCVO010000145">
    <property type="protein sequence ID" value="CAA9477500.1"/>
    <property type="molecule type" value="Genomic_DNA"/>
</dbReference>
<sequence length="375" mass="39338">VRGGGAGRVAERPQRVHRPAVPAACYLRALGASAARGAHGVPVPAPEPVLPPRRGALLPRPSRRAGRRPDLGARRPPLQRAPGQRLGLVRLRGVRGRPGGGRRPARGGARLAALPRPGSHGRPRGLRHERRVRDPHRGLRPRAAHPPAVAPALLRRAAGGGGPGQGGRPAHVGADDLRPREAPAHPLGARGEARARARHPDPQDVPPAAAARARPLRRDLQPRVAAQLGLRPLRPRGPRRARPGDAARLRARLVHGGGGREDRGGRGPGRHHAGHQPGPAQDGRPPAAAGLVALPAQGPDDGPGARGVPRRQAGVPARRRGRGALRGALQRRGAHAVQVGRDGLDPRDQPRDEPRHGGDGRPDRQALPDVRAGPL</sequence>
<feature type="compositionally biased region" description="Basic residues" evidence="1">
    <location>
        <begin position="119"/>
        <end position="130"/>
    </location>
</feature>
<proteinExistence type="predicted"/>
<protein>
    <submittedName>
        <fullName evidence="2">Uncharacterized protein</fullName>
    </submittedName>
</protein>
<feature type="compositionally biased region" description="Basic and acidic residues" evidence="1">
    <location>
        <begin position="191"/>
        <end position="202"/>
    </location>
</feature>
<feature type="compositionally biased region" description="Gly residues" evidence="1">
    <location>
        <begin position="158"/>
        <end position="167"/>
    </location>
</feature>
<feature type="compositionally biased region" description="Basic and acidic residues" evidence="1">
    <location>
        <begin position="173"/>
        <end position="183"/>
    </location>
</feature>
<gene>
    <name evidence="2" type="ORF">AVDCRST_MAG13-945</name>
</gene>
<feature type="region of interest" description="Disordered" evidence="1">
    <location>
        <begin position="1"/>
        <end position="20"/>
    </location>
</feature>
<dbReference type="AlphaFoldDB" id="A0A6J4RP17"/>
<feature type="compositionally biased region" description="Basic and acidic residues" evidence="1">
    <location>
        <begin position="342"/>
        <end position="366"/>
    </location>
</feature>
<evidence type="ECO:0000256" key="1">
    <source>
        <dbReference type="SAM" id="MobiDB-lite"/>
    </source>
</evidence>
<feature type="compositionally biased region" description="Low complexity" evidence="1">
    <location>
        <begin position="145"/>
        <end position="157"/>
    </location>
</feature>
<name>A0A6J4RP17_9ACTN</name>
<evidence type="ECO:0000313" key="2">
    <source>
        <dbReference type="EMBL" id="CAA9477500.1"/>
    </source>
</evidence>
<reference evidence="2" key="1">
    <citation type="submission" date="2020-02" db="EMBL/GenBank/DDBJ databases">
        <authorList>
            <person name="Meier V. D."/>
        </authorList>
    </citation>
    <scope>NUCLEOTIDE SEQUENCE</scope>
    <source>
        <strain evidence="2">AVDCRST_MAG13</strain>
    </source>
</reference>
<feature type="compositionally biased region" description="Low complexity" evidence="1">
    <location>
        <begin position="106"/>
        <end position="118"/>
    </location>
</feature>
<organism evidence="2">
    <name type="scientific">uncultured Solirubrobacteraceae bacterium</name>
    <dbReference type="NCBI Taxonomy" id="1162706"/>
    <lineage>
        <taxon>Bacteria</taxon>
        <taxon>Bacillati</taxon>
        <taxon>Actinomycetota</taxon>
        <taxon>Thermoleophilia</taxon>
        <taxon>Solirubrobacterales</taxon>
        <taxon>Solirubrobacteraceae</taxon>
        <taxon>environmental samples</taxon>
    </lineage>
</organism>
<accession>A0A6J4RP17</accession>
<feature type="non-terminal residue" evidence="2">
    <location>
        <position position="1"/>
    </location>
</feature>
<feature type="region of interest" description="Disordered" evidence="1">
    <location>
        <begin position="35"/>
        <end position="375"/>
    </location>
</feature>